<evidence type="ECO:0000313" key="2">
    <source>
        <dbReference type="WBParaSite" id="JU765_v2.g14252.t1"/>
    </source>
</evidence>
<dbReference type="WBParaSite" id="JU765_v2.g14252.t1">
    <property type="protein sequence ID" value="JU765_v2.g14252.t1"/>
    <property type="gene ID" value="JU765_v2.g14252"/>
</dbReference>
<accession>A0AC34Q9P5</accession>
<reference evidence="2" key="1">
    <citation type="submission" date="2022-11" db="UniProtKB">
        <authorList>
            <consortium name="WormBaseParasite"/>
        </authorList>
    </citation>
    <scope>IDENTIFICATION</scope>
</reference>
<dbReference type="Proteomes" id="UP000887576">
    <property type="component" value="Unplaced"/>
</dbReference>
<protein>
    <submittedName>
        <fullName evidence="2">Uncharacterized protein</fullName>
    </submittedName>
</protein>
<organism evidence="1 2">
    <name type="scientific">Panagrolaimus sp. JU765</name>
    <dbReference type="NCBI Taxonomy" id="591449"/>
    <lineage>
        <taxon>Eukaryota</taxon>
        <taxon>Metazoa</taxon>
        <taxon>Ecdysozoa</taxon>
        <taxon>Nematoda</taxon>
        <taxon>Chromadorea</taxon>
        <taxon>Rhabditida</taxon>
        <taxon>Tylenchina</taxon>
        <taxon>Panagrolaimomorpha</taxon>
        <taxon>Panagrolaimoidea</taxon>
        <taxon>Panagrolaimidae</taxon>
        <taxon>Panagrolaimus</taxon>
    </lineage>
</organism>
<name>A0AC34Q9P5_9BILA</name>
<evidence type="ECO:0000313" key="1">
    <source>
        <dbReference type="Proteomes" id="UP000887576"/>
    </source>
</evidence>
<sequence>VQQAVENVAASYFSDSDGYAFRDYGDDKTSWNTLAWTNKSVFFNAIEAETCKEGVEVFYAEPLEDLLEFLLFSPYATNGIILGGSLDVISDAADAISIAQNISYFNYPIFIVDYSQNPTDQQLFKILTNNQTNRIFTASNFTADDVANFLGREAIPLLQSSDCGTVPTPFPV</sequence>
<proteinExistence type="predicted"/>